<organism evidence="2 3">
    <name type="scientific">Panicum virgatum</name>
    <name type="common">Blackwell switchgrass</name>
    <dbReference type="NCBI Taxonomy" id="38727"/>
    <lineage>
        <taxon>Eukaryota</taxon>
        <taxon>Viridiplantae</taxon>
        <taxon>Streptophyta</taxon>
        <taxon>Embryophyta</taxon>
        <taxon>Tracheophyta</taxon>
        <taxon>Spermatophyta</taxon>
        <taxon>Magnoliopsida</taxon>
        <taxon>Liliopsida</taxon>
        <taxon>Poales</taxon>
        <taxon>Poaceae</taxon>
        <taxon>PACMAD clade</taxon>
        <taxon>Panicoideae</taxon>
        <taxon>Panicodae</taxon>
        <taxon>Paniceae</taxon>
        <taxon>Panicinae</taxon>
        <taxon>Panicum</taxon>
        <taxon>Panicum sect. Hiantes</taxon>
    </lineage>
</organism>
<evidence type="ECO:0000313" key="3">
    <source>
        <dbReference type="Proteomes" id="UP000823388"/>
    </source>
</evidence>
<evidence type="ECO:0000313" key="2">
    <source>
        <dbReference type="EMBL" id="KAG2556289.1"/>
    </source>
</evidence>
<keyword evidence="3" id="KW-1185">Reference proteome</keyword>
<dbReference type="AlphaFoldDB" id="A0A8T0P6J5"/>
<accession>A0A8T0P6J5</accession>
<dbReference type="EMBL" id="CM029052">
    <property type="protein sequence ID" value="KAG2556289.1"/>
    <property type="molecule type" value="Genomic_DNA"/>
</dbReference>
<reference evidence="2 3" key="1">
    <citation type="submission" date="2020-05" db="EMBL/GenBank/DDBJ databases">
        <title>WGS assembly of Panicum virgatum.</title>
        <authorList>
            <person name="Lovell J.T."/>
            <person name="Jenkins J."/>
            <person name="Shu S."/>
            <person name="Juenger T.E."/>
            <person name="Schmutz J."/>
        </authorList>
    </citation>
    <scope>NUCLEOTIDE SEQUENCE [LARGE SCALE GENOMIC DNA]</scope>
    <source>
        <strain evidence="3">cv. AP13</strain>
    </source>
</reference>
<gene>
    <name evidence="2" type="ORF">PVAP13_8NG074601</name>
</gene>
<feature type="region of interest" description="Disordered" evidence="1">
    <location>
        <begin position="68"/>
        <end position="242"/>
    </location>
</feature>
<sequence>MTTRRAAAATGPRGLRGDPRVSGRVTPAPAINFFWSAPPPRERDSRRRRELAACLSPSAPPCTATRVALHSASTPSLTRGPPTDATPGARTRPRIVESRGDLRLPLALGSLQPPFRPTRTGAAATRRTHTTDETSDQRPVAPHVTGRDAVAAGCPDPPGRSSRVTAFPGAPPPPPPPPSPGSRDGDGGQSRRRGAKRQATARFQAGPRRPRHFRPCLRAHGQWRGETTLGGASSAAPATRAH</sequence>
<feature type="compositionally biased region" description="Pro residues" evidence="1">
    <location>
        <begin position="169"/>
        <end position="180"/>
    </location>
</feature>
<evidence type="ECO:0000256" key="1">
    <source>
        <dbReference type="SAM" id="MobiDB-lite"/>
    </source>
</evidence>
<name>A0A8T0P6J5_PANVG</name>
<comment type="caution">
    <text evidence="2">The sequence shown here is derived from an EMBL/GenBank/DDBJ whole genome shotgun (WGS) entry which is preliminary data.</text>
</comment>
<feature type="compositionally biased region" description="Basic residues" evidence="1">
    <location>
        <begin position="208"/>
        <end position="217"/>
    </location>
</feature>
<protein>
    <submittedName>
        <fullName evidence="2">Uncharacterized protein</fullName>
    </submittedName>
</protein>
<feature type="region of interest" description="Disordered" evidence="1">
    <location>
        <begin position="1"/>
        <end position="26"/>
    </location>
</feature>
<proteinExistence type="predicted"/>
<dbReference type="Proteomes" id="UP000823388">
    <property type="component" value="Chromosome 8N"/>
</dbReference>
<feature type="compositionally biased region" description="Low complexity" evidence="1">
    <location>
        <begin position="1"/>
        <end position="13"/>
    </location>
</feature>